<dbReference type="PANTHER" id="PTHR10286">
    <property type="entry name" value="INORGANIC PYROPHOSPHATASE"/>
    <property type="match status" value="1"/>
</dbReference>
<name>A0A7G7G4A5_9BACT</name>
<evidence type="ECO:0000256" key="5">
    <source>
        <dbReference type="ARBA" id="ARBA00022842"/>
    </source>
</evidence>
<keyword evidence="4" id="KW-0378">Hydrolase</keyword>
<comment type="cofactor">
    <cofactor evidence="1">
        <name>Mg(2+)</name>
        <dbReference type="ChEBI" id="CHEBI:18420"/>
    </cofactor>
</comment>
<dbReference type="KEGG" id="aswu:HUW51_04325"/>
<accession>A0A7G7G4A5</accession>
<dbReference type="EMBL" id="CP055156">
    <property type="protein sequence ID" value="QNF31989.1"/>
    <property type="molecule type" value="Genomic_DNA"/>
</dbReference>
<dbReference type="GO" id="GO:0004427">
    <property type="term" value="F:inorganic diphosphate phosphatase activity"/>
    <property type="evidence" value="ECO:0007669"/>
    <property type="project" value="UniProtKB-EC"/>
</dbReference>
<evidence type="ECO:0000313" key="7">
    <source>
        <dbReference type="Proteomes" id="UP000515237"/>
    </source>
</evidence>
<organism evidence="6 7">
    <name type="scientific">Adhaeribacter swui</name>
    <dbReference type="NCBI Taxonomy" id="2086471"/>
    <lineage>
        <taxon>Bacteria</taxon>
        <taxon>Pseudomonadati</taxon>
        <taxon>Bacteroidota</taxon>
        <taxon>Cytophagia</taxon>
        <taxon>Cytophagales</taxon>
        <taxon>Hymenobacteraceae</taxon>
        <taxon>Adhaeribacter</taxon>
    </lineage>
</organism>
<dbReference type="Gene3D" id="3.90.80.10">
    <property type="entry name" value="Inorganic pyrophosphatase"/>
    <property type="match status" value="1"/>
</dbReference>
<gene>
    <name evidence="6" type="ORF">HUW51_04325</name>
</gene>
<dbReference type="InterPro" id="IPR008162">
    <property type="entry name" value="Pyrophosphatase"/>
</dbReference>
<evidence type="ECO:0000256" key="2">
    <source>
        <dbReference type="ARBA" id="ARBA00012146"/>
    </source>
</evidence>
<dbReference type="GO" id="GO:0000287">
    <property type="term" value="F:magnesium ion binding"/>
    <property type="evidence" value="ECO:0007669"/>
    <property type="project" value="InterPro"/>
</dbReference>
<sequence>MAVALDQIPFFDAENNYYNVIIETPKGSRNKMAYDEKLGLIKLKGVLPVGASFPYDFGFLPRTHGEDGDPVDVLVLMDEPVSPGCLVPARLVGVIAADQTEEGNTVRNDRLLAVSAISRTHQHIQDIKDVDKRLLEEIEHFFKSYNVMRQADFVVVGRYGAKKAQQLVTQAGKAFEKKQEQEK</sequence>
<dbReference type="SUPFAM" id="SSF50324">
    <property type="entry name" value="Inorganic pyrophosphatase"/>
    <property type="match status" value="1"/>
</dbReference>
<keyword evidence="7" id="KW-1185">Reference proteome</keyword>
<dbReference type="PROSITE" id="PS00387">
    <property type="entry name" value="PPASE"/>
    <property type="match status" value="1"/>
</dbReference>
<dbReference type="RefSeq" id="WP_185272772.1">
    <property type="nucleotide sequence ID" value="NZ_CP055156.1"/>
</dbReference>
<evidence type="ECO:0000256" key="1">
    <source>
        <dbReference type="ARBA" id="ARBA00001946"/>
    </source>
</evidence>
<reference evidence="6 7" key="1">
    <citation type="journal article" date="2018" name="Int. J. Syst. Evol. Microbiol.">
        <title>Adhaeribacter swui sp. nov., isolated from wet mud.</title>
        <authorList>
            <person name="Kim D.U."/>
            <person name="Kim K.W."/>
            <person name="Kang M.S."/>
            <person name="Kim J.Y."/>
            <person name="Jang J.H."/>
            <person name="Kim M.K."/>
        </authorList>
    </citation>
    <scope>NUCLEOTIDE SEQUENCE [LARGE SCALE GENOMIC DNA]</scope>
    <source>
        <strain evidence="6 7">KCTC 52873</strain>
    </source>
</reference>
<dbReference type="Pfam" id="PF00719">
    <property type="entry name" value="Pyrophosphatase"/>
    <property type="match status" value="1"/>
</dbReference>
<dbReference type="GO" id="GO:0006796">
    <property type="term" value="P:phosphate-containing compound metabolic process"/>
    <property type="evidence" value="ECO:0007669"/>
    <property type="project" value="InterPro"/>
</dbReference>
<protein>
    <recommendedName>
        <fullName evidence="2">inorganic diphosphatase</fullName>
        <ecNumber evidence="2">3.6.1.1</ecNumber>
    </recommendedName>
</protein>
<keyword evidence="5" id="KW-0460">Magnesium</keyword>
<dbReference type="InterPro" id="IPR036649">
    <property type="entry name" value="Pyrophosphatase_sf"/>
</dbReference>
<keyword evidence="3" id="KW-0479">Metal-binding</keyword>
<evidence type="ECO:0000256" key="4">
    <source>
        <dbReference type="ARBA" id="ARBA00022801"/>
    </source>
</evidence>
<dbReference type="EC" id="3.6.1.1" evidence="2"/>
<evidence type="ECO:0000313" key="6">
    <source>
        <dbReference type="EMBL" id="QNF31989.1"/>
    </source>
</evidence>
<dbReference type="Proteomes" id="UP000515237">
    <property type="component" value="Chromosome"/>
</dbReference>
<dbReference type="GO" id="GO:0005737">
    <property type="term" value="C:cytoplasm"/>
    <property type="evidence" value="ECO:0007669"/>
    <property type="project" value="InterPro"/>
</dbReference>
<dbReference type="AlphaFoldDB" id="A0A7G7G4A5"/>
<proteinExistence type="predicted"/>
<evidence type="ECO:0000256" key="3">
    <source>
        <dbReference type="ARBA" id="ARBA00022723"/>
    </source>
</evidence>